<comment type="caution">
    <text evidence="2">The sequence shown here is derived from an EMBL/GenBank/DDBJ whole genome shotgun (WGS) entry which is preliminary data.</text>
</comment>
<dbReference type="PANTHER" id="PTHR14327:SF1">
    <property type="entry name" value="CATION CHANNEL SPERM-ASSOCIATED AUXILIARY SUBUNIT GAMMA"/>
    <property type="match status" value="1"/>
</dbReference>
<proteinExistence type="predicted"/>
<sequence>VHNISQTGISKVCPNPCSTLEIKGSSLLPDRILLSTCFGVQELRKEVGGSSYMSKIVLRQCIRKIVAPPQAVPGAIKILAIEDSSDKVFLSNVITGSELEFFELQDKKDRTLCEFLASIIGQGADCTIHDATINLIPNVLYVFLVSHSSDYFIVGYSNNEWDKLFSFPSTLPNISRGNDEHGNHWTLLDSSTSGSLPVYLNGISFTRNTGSNLFVWGNVLFYSPNAGENFFWLWDYNHESNITLFTSAEDGSYAFLTDSQQVWWGHTDTAAVHYLETANEWNIGVMTSQESDSCAGSFNILSLFYDASGQLWKVIQCQNKTSTIPCIFRSKVAIRDILSHTQLIHEQTSLDDDIINTPSILDYGATSTVPKHCLKYSIIYLAPHTSHHLQHVVDVIDVPYMVNTVPVSVDFLKEYLDNQRASLSRPNTLDMSDMKDALPQYIYLKKGESYNFTVTMTLDSGHPNRKYHVVMQYRV</sequence>
<accession>A0A6S7IHQ7</accession>
<dbReference type="AlphaFoldDB" id="A0A6S7IHQ7"/>
<dbReference type="EMBL" id="CACRXK020010075">
    <property type="protein sequence ID" value="CAB4018595.1"/>
    <property type="molecule type" value="Genomic_DNA"/>
</dbReference>
<dbReference type="Proteomes" id="UP001152795">
    <property type="component" value="Unassembled WGS sequence"/>
</dbReference>
<feature type="domain" description="CATSPERG beta-propeller" evidence="1">
    <location>
        <begin position="45"/>
        <end position="316"/>
    </location>
</feature>
<dbReference type="GO" id="GO:0097228">
    <property type="term" value="C:sperm principal piece"/>
    <property type="evidence" value="ECO:0007669"/>
    <property type="project" value="InterPro"/>
</dbReference>
<evidence type="ECO:0000313" key="2">
    <source>
        <dbReference type="EMBL" id="CAB4018595.1"/>
    </source>
</evidence>
<evidence type="ECO:0000313" key="3">
    <source>
        <dbReference type="Proteomes" id="UP001152795"/>
    </source>
</evidence>
<feature type="non-terminal residue" evidence="2">
    <location>
        <position position="475"/>
    </location>
</feature>
<dbReference type="GO" id="GO:0036128">
    <property type="term" value="C:CatSper complex"/>
    <property type="evidence" value="ECO:0007669"/>
    <property type="project" value="InterPro"/>
</dbReference>
<protein>
    <submittedName>
        <fullName evidence="2">Cation channel sperm-associated subunit gamma 2-like</fullName>
    </submittedName>
</protein>
<gene>
    <name evidence="2" type="ORF">PACLA_8A053983</name>
</gene>
<dbReference type="InterPro" id="IPR028246">
    <property type="entry name" value="CATSPERG"/>
</dbReference>
<dbReference type="PANTHER" id="PTHR14327">
    <property type="entry name" value="CATION CHANNEL SPERM-ASSOCIATED PROTEIN SUBUNIT GAMMA"/>
    <property type="match status" value="1"/>
</dbReference>
<name>A0A6S7IHQ7_PARCT</name>
<dbReference type="Pfam" id="PF15064">
    <property type="entry name" value="CATSPERG_beta-prop"/>
    <property type="match status" value="1"/>
</dbReference>
<dbReference type="OrthoDB" id="5956881at2759"/>
<dbReference type="InterPro" id="IPR053871">
    <property type="entry name" value="CATSPERG_beta-prop"/>
</dbReference>
<reference evidence="2" key="1">
    <citation type="submission" date="2020-04" db="EMBL/GenBank/DDBJ databases">
        <authorList>
            <person name="Alioto T."/>
            <person name="Alioto T."/>
            <person name="Gomez Garrido J."/>
        </authorList>
    </citation>
    <scope>NUCLEOTIDE SEQUENCE</scope>
    <source>
        <strain evidence="2">A484AB</strain>
    </source>
</reference>
<keyword evidence="3" id="KW-1185">Reference proteome</keyword>
<evidence type="ECO:0000259" key="1">
    <source>
        <dbReference type="Pfam" id="PF15064"/>
    </source>
</evidence>
<organism evidence="2 3">
    <name type="scientific">Paramuricea clavata</name>
    <name type="common">Red gorgonian</name>
    <name type="synonym">Violescent sea-whip</name>
    <dbReference type="NCBI Taxonomy" id="317549"/>
    <lineage>
        <taxon>Eukaryota</taxon>
        <taxon>Metazoa</taxon>
        <taxon>Cnidaria</taxon>
        <taxon>Anthozoa</taxon>
        <taxon>Octocorallia</taxon>
        <taxon>Malacalcyonacea</taxon>
        <taxon>Plexauridae</taxon>
        <taxon>Paramuricea</taxon>
    </lineage>
</organism>